<dbReference type="Gene3D" id="3.40.50.300">
    <property type="entry name" value="P-loop containing nucleotide triphosphate hydrolases"/>
    <property type="match status" value="1"/>
</dbReference>
<dbReference type="InterPro" id="IPR033949">
    <property type="entry name" value="CobQ_GATase1"/>
</dbReference>
<feature type="domain" description="CobQ/CobB/MinD/ParA nucleotide binding" evidence="5">
    <location>
        <begin position="5"/>
        <end position="230"/>
    </location>
</feature>
<gene>
    <name evidence="4" type="primary">cobQ</name>
    <name evidence="7" type="ORF">M6B22_21680</name>
</gene>
<proteinExistence type="inferred from homology"/>
<evidence type="ECO:0000256" key="3">
    <source>
        <dbReference type="ARBA" id="ARBA00022962"/>
    </source>
</evidence>
<dbReference type="SUPFAM" id="SSF52540">
    <property type="entry name" value="P-loop containing nucleoside triphosphate hydrolases"/>
    <property type="match status" value="1"/>
</dbReference>
<keyword evidence="8" id="KW-1185">Reference proteome</keyword>
<sequence>MGSLLIAGTGSGVGKSAVVAGLCRWLVREGVRVAPFKAQNMSLNSFVTRDGAEIGRAQAAQAQAARVEPEAAMNPVLLKPGSDTRSQVIVMGHAIGEREASAYWGTQHELLDVVVDAYRDLRSRFDVVICEGAGSPAEINLRRGDIANLGFARAAGVPVVVIGDVDPGGVFAALTGTLAVLDAADQALIAGFLINRFRGDVALLEPGLAMLAGLTGRPTYGVLPYLPGLAVDAEDAIDVRAFADPAPPRGSDVLRLHVVTYPRISNHTDLDALASEPGVLVRFVTRPEELADADLVVLPGTRATVEDLGWLRGRGFAAVLRDRAARRRPILGICGGYQLLGESIEDRVESRAGSVPGVGLLPVRTRFAAEKTLARPSAWVDADPPYEVHGYEIHHGRVRGGDGGFPGGCRRGCVTGTLWHGLFENDEFRRDFLRGVAEAAGRDFVPAPDTSFAAVREARLDRLADLVAGHADTTALRALIEGGASARPRLRLLLG</sequence>
<keyword evidence="3 4" id="KW-0315">Glutamine amidotransferase</keyword>
<comment type="similarity">
    <text evidence="4">Belongs to the CobB/CobQ family. CobQ subfamily.</text>
</comment>
<dbReference type="Proteomes" id="UP001164693">
    <property type="component" value="Chromosome"/>
</dbReference>
<dbReference type="CDD" id="cd01750">
    <property type="entry name" value="GATase1_CobQ"/>
    <property type="match status" value="1"/>
</dbReference>
<dbReference type="InterPro" id="IPR011698">
    <property type="entry name" value="GATase_3"/>
</dbReference>
<dbReference type="InterPro" id="IPR002586">
    <property type="entry name" value="CobQ/CobB/MinD/ParA_Nub-bd_dom"/>
</dbReference>
<comment type="pathway">
    <text evidence="1 4">Cofactor biosynthesis; adenosylcobalamin biosynthesis.</text>
</comment>
<dbReference type="PROSITE" id="PS51274">
    <property type="entry name" value="GATASE_COBBQ"/>
    <property type="match status" value="1"/>
</dbReference>
<accession>A0ABY7JX18</accession>
<dbReference type="EMBL" id="CP097463">
    <property type="protein sequence ID" value="WAX57101.1"/>
    <property type="molecule type" value="Genomic_DNA"/>
</dbReference>
<feature type="active site" evidence="4">
    <location>
        <position position="420"/>
    </location>
</feature>
<evidence type="ECO:0000256" key="4">
    <source>
        <dbReference type="HAMAP-Rule" id="MF_00028"/>
    </source>
</evidence>
<dbReference type="SUPFAM" id="SSF52317">
    <property type="entry name" value="Class I glutamine amidotransferase-like"/>
    <property type="match status" value="1"/>
</dbReference>
<keyword evidence="2 4" id="KW-0169">Cobalamin biosynthesis</keyword>
<feature type="domain" description="CobB/CobQ-like glutamine amidotransferase" evidence="6">
    <location>
        <begin position="257"/>
        <end position="427"/>
    </location>
</feature>
<dbReference type="PROSITE" id="PS51273">
    <property type="entry name" value="GATASE_TYPE_1"/>
    <property type="match status" value="1"/>
</dbReference>
<name>A0ABY7JX18_9ACTN</name>
<organism evidence="7 8">
    <name type="scientific">Jatrophihabitans cynanchi</name>
    <dbReference type="NCBI Taxonomy" id="2944128"/>
    <lineage>
        <taxon>Bacteria</taxon>
        <taxon>Bacillati</taxon>
        <taxon>Actinomycetota</taxon>
        <taxon>Actinomycetes</taxon>
        <taxon>Jatrophihabitantales</taxon>
        <taxon>Jatrophihabitantaceae</taxon>
        <taxon>Jatrophihabitans</taxon>
    </lineage>
</organism>
<dbReference type="PANTHER" id="PTHR21343">
    <property type="entry name" value="DETHIOBIOTIN SYNTHETASE"/>
    <property type="match status" value="1"/>
</dbReference>
<evidence type="ECO:0000256" key="1">
    <source>
        <dbReference type="ARBA" id="ARBA00004953"/>
    </source>
</evidence>
<evidence type="ECO:0000256" key="2">
    <source>
        <dbReference type="ARBA" id="ARBA00022573"/>
    </source>
</evidence>
<dbReference type="InterPro" id="IPR029062">
    <property type="entry name" value="Class_I_gatase-like"/>
</dbReference>
<evidence type="ECO:0000313" key="7">
    <source>
        <dbReference type="EMBL" id="WAX57101.1"/>
    </source>
</evidence>
<reference evidence="7" key="1">
    <citation type="submission" date="2022-05" db="EMBL/GenBank/DDBJ databases">
        <title>Jatrophihabitans sp. SB3-54 whole genome sequence.</title>
        <authorList>
            <person name="Suh M.K."/>
            <person name="Eom M.K."/>
            <person name="Kim J.S."/>
            <person name="Kim H.S."/>
            <person name="Do H.E."/>
            <person name="Shin Y.K."/>
            <person name="Lee J.-S."/>
        </authorList>
    </citation>
    <scope>NUCLEOTIDE SEQUENCE</scope>
    <source>
        <strain evidence="7">SB3-54</strain>
    </source>
</reference>
<dbReference type="InterPro" id="IPR004459">
    <property type="entry name" value="CobQ_synth"/>
</dbReference>
<dbReference type="Pfam" id="PF07685">
    <property type="entry name" value="GATase_3"/>
    <property type="match status" value="1"/>
</dbReference>
<dbReference type="HAMAP" id="MF_00028">
    <property type="entry name" value="CobQ"/>
    <property type="match status" value="1"/>
</dbReference>
<evidence type="ECO:0000259" key="5">
    <source>
        <dbReference type="Pfam" id="PF01656"/>
    </source>
</evidence>
<dbReference type="Pfam" id="PF01656">
    <property type="entry name" value="CbiA"/>
    <property type="match status" value="1"/>
</dbReference>
<dbReference type="InterPro" id="IPR027417">
    <property type="entry name" value="P-loop_NTPase"/>
</dbReference>
<dbReference type="NCBIfam" id="TIGR00313">
    <property type="entry name" value="cobQ"/>
    <property type="match status" value="1"/>
</dbReference>
<comment type="function">
    <text evidence="4">Catalyzes amidations at positions B, D, E, and G on adenosylcobyrinic A,C-diamide. NH(2) groups are provided by glutamine, and one molecule of ATP is hydrogenolyzed for each amidation.</text>
</comment>
<feature type="active site" description="Nucleophile" evidence="4">
    <location>
        <position position="334"/>
    </location>
</feature>
<protein>
    <recommendedName>
        <fullName evidence="4">Cobyric acid synthase</fullName>
    </recommendedName>
</protein>
<evidence type="ECO:0000313" key="8">
    <source>
        <dbReference type="Proteomes" id="UP001164693"/>
    </source>
</evidence>
<dbReference type="Gene3D" id="3.40.50.880">
    <property type="match status" value="1"/>
</dbReference>
<dbReference type="PANTHER" id="PTHR21343:SF1">
    <property type="entry name" value="COBYRIC ACID SYNTHASE"/>
    <property type="match status" value="1"/>
</dbReference>
<dbReference type="RefSeq" id="WP_269443637.1">
    <property type="nucleotide sequence ID" value="NZ_CP097463.1"/>
</dbReference>
<evidence type="ECO:0000259" key="6">
    <source>
        <dbReference type="Pfam" id="PF07685"/>
    </source>
</evidence>
<dbReference type="NCBIfam" id="NF001989">
    <property type="entry name" value="PRK00784.1"/>
    <property type="match status" value="1"/>
</dbReference>